<evidence type="ECO:0000313" key="1">
    <source>
        <dbReference type="EMBL" id="RLN23057.1"/>
    </source>
</evidence>
<organism evidence="1 2">
    <name type="scientific">Panicum miliaceum</name>
    <name type="common">Proso millet</name>
    <name type="synonym">Broomcorn millet</name>
    <dbReference type="NCBI Taxonomy" id="4540"/>
    <lineage>
        <taxon>Eukaryota</taxon>
        <taxon>Viridiplantae</taxon>
        <taxon>Streptophyta</taxon>
        <taxon>Embryophyta</taxon>
        <taxon>Tracheophyta</taxon>
        <taxon>Spermatophyta</taxon>
        <taxon>Magnoliopsida</taxon>
        <taxon>Liliopsida</taxon>
        <taxon>Poales</taxon>
        <taxon>Poaceae</taxon>
        <taxon>PACMAD clade</taxon>
        <taxon>Panicoideae</taxon>
        <taxon>Panicodae</taxon>
        <taxon>Paniceae</taxon>
        <taxon>Panicinae</taxon>
        <taxon>Panicum</taxon>
        <taxon>Panicum sect. Panicum</taxon>
    </lineage>
</organism>
<comment type="caution">
    <text evidence="1">The sequence shown here is derived from an EMBL/GenBank/DDBJ whole genome shotgun (WGS) entry which is preliminary data.</text>
</comment>
<dbReference type="EMBL" id="PQIB02000004">
    <property type="protein sequence ID" value="RLN23057.1"/>
    <property type="molecule type" value="Genomic_DNA"/>
</dbReference>
<accession>A0A3L6SNE9</accession>
<keyword evidence="2" id="KW-1185">Reference proteome</keyword>
<sequence>MSTRATCLPPGATLPPLARRTTSCSGRTAITPCTSYDVLLVHSGIRRWLTLACVRGAARADRDTSTVMVMP</sequence>
<evidence type="ECO:0000313" key="2">
    <source>
        <dbReference type="Proteomes" id="UP000275267"/>
    </source>
</evidence>
<protein>
    <submittedName>
        <fullName evidence="1">Uncharacterized protein</fullName>
    </submittedName>
</protein>
<dbReference type="AlphaFoldDB" id="A0A3L6SNE9"/>
<reference evidence="2" key="1">
    <citation type="journal article" date="2019" name="Nat. Commun.">
        <title>The genome of broomcorn millet.</title>
        <authorList>
            <person name="Zou C."/>
            <person name="Miki D."/>
            <person name="Li D."/>
            <person name="Tang Q."/>
            <person name="Xiao L."/>
            <person name="Rajput S."/>
            <person name="Deng P."/>
            <person name="Jia W."/>
            <person name="Huang R."/>
            <person name="Zhang M."/>
            <person name="Sun Y."/>
            <person name="Hu J."/>
            <person name="Fu X."/>
            <person name="Schnable P.S."/>
            <person name="Li F."/>
            <person name="Zhang H."/>
            <person name="Feng B."/>
            <person name="Zhu X."/>
            <person name="Liu R."/>
            <person name="Schnable J.C."/>
            <person name="Zhu J.-K."/>
            <person name="Zhang H."/>
        </authorList>
    </citation>
    <scope>NUCLEOTIDE SEQUENCE [LARGE SCALE GENOMIC DNA]</scope>
</reference>
<dbReference type="Proteomes" id="UP000275267">
    <property type="component" value="Unassembled WGS sequence"/>
</dbReference>
<proteinExistence type="predicted"/>
<gene>
    <name evidence="1" type="ORF">C2845_PM07G15330</name>
</gene>
<name>A0A3L6SNE9_PANMI</name>